<dbReference type="InterPro" id="IPR035979">
    <property type="entry name" value="RBD_domain_sf"/>
</dbReference>
<dbReference type="InterPro" id="IPR011990">
    <property type="entry name" value="TPR-like_helical_dom_sf"/>
</dbReference>
<keyword evidence="5" id="KW-0508">mRNA splicing</keyword>
<dbReference type="GO" id="GO:0006397">
    <property type="term" value="P:mRNA processing"/>
    <property type="evidence" value="ECO:0007669"/>
    <property type="project" value="UniProtKB-KW"/>
</dbReference>
<evidence type="ECO:0000313" key="13">
    <source>
        <dbReference type="Proteomes" id="UP000193689"/>
    </source>
</evidence>
<feature type="domain" description="RRM" evidence="11">
    <location>
        <begin position="898"/>
        <end position="971"/>
    </location>
</feature>
<dbReference type="OrthoDB" id="360390at2759"/>
<accession>A0A1Y2DCL3</accession>
<keyword evidence="13" id="KW-1185">Reference proteome</keyword>
<dbReference type="GeneID" id="63769661"/>
<comment type="function">
    <text evidence="7">Functions as a recycling factor of the spliceosome, a machinery that forms on each precursor-messenger RNA (pre-mRNA) and catalyzes the removal of introns. Chaperones the re-annealing of U4 and U6 snRNAs (small nuclear RNAs) released from previous rounds of splicing, an initial step in reforming the U4/U6-U5 tri-snRNP (small nuclear ribonucleoprotein) that can reassemble into another spliceosome complex; this step involves binding U6 and facilitating the unwinding of the U6 internal stem loop, followed by base-pairing of U6 to U4.</text>
</comment>
<evidence type="ECO:0000256" key="8">
    <source>
        <dbReference type="ARBA" id="ARBA00093627"/>
    </source>
</evidence>
<comment type="caution">
    <text evidence="12">The sequence shown here is derived from an EMBL/GenBank/DDBJ whole genome shotgun (WGS) entry which is preliminary data.</text>
</comment>
<dbReference type="SUPFAM" id="SSF54928">
    <property type="entry name" value="RNA-binding domain, RBD"/>
    <property type="match status" value="3"/>
</dbReference>
<evidence type="ECO:0000256" key="1">
    <source>
        <dbReference type="ARBA" id="ARBA00004123"/>
    </source>
</evidence>
<evidence type="ECO:0000256" key="9">
    <source>
        <dbReference type="PROSITE-ProRule" id="PRU00176"/>
    </source>
</evidence>
<dbReference type="STRING" id="1141098.A0A1Y2DCL3"/>
<feature type="domain" description="RRM" evidence="11">
    <location>
        <begin position="603"/>
        <end position="685"/>
    </location>
</feature>
<feature type="domain" description="RRM" evidence="11">
    <location>
        <begin position="686"/>
        <end position="786"/>
    </location>
</feature>
<evidence type="ECO:0000256" key="2">
    <source>
        <dbReference type="ARBA" id="ARBA00022664"/>
    </source>
</evidence>
<dbReference type="PROSITE" id="PS50102">
    <property type="entry name" value="RRM"/>
    <property type="match status" value="4"/>
</dbReference>
<feature type="domain" description="RRM" evidence="11">
    <location>
        <begin position="777"/>
        <end position="853"/>
    </location>
</feature>
<keyword evidence="4 9" id="KW-0694">RNA-binding</keyword>
<evidence type="ECO:0000256" key="7">
    <source>
        <dbReference type="ARBA" id="ARBA00093374"/>
    </source>
</evidence>
<comment type="subcellular location">
    <subcellularLocation>
        <location evidence="1">Nucleus</location>
    </subcellularLocation>
</comment>
<dbReference type="GO" id="GO:0008380">
    <property type="term" value="P:RNA splicing"/>
    <property type="evidence" value="ECO:0007669"/>
    <property type="project" value="UniProtKB-KW"/>
</dbReference>
<dbReference type="Pfam" id="PF16842">
    <property type="entry name" value="RRM_occluded"/>
    <property type="match status" value="1"/>
</dbReference>
<dbReference type="FunFam" id="3.30.70.330:FF:000365">
    <property type="entry name" value="U4/U6 snRNA-associated-splicing factor PRP24"/>
    <property type="match status" value="1"/>
</dbReference>
<dbReference type="Proteomes" id="UP000193689">
    <property type="component" value="Unassembled WGS sequence"/>
</dbReference>
<dbReference type="Gene3D" id="3.30.70.330">
    <property type="match status" value="4"/>
</dbReference>
<keyword evidence="3" id="KW-0677">Repeat</keyword>
<dbReference type="RefSeq" id="XP_040710132.1">
    <property type="nucleotide sequence ID" value="XM_040853449.1"/>
</dbReference>
<evidence type="ECO:0000256" key="6">
    <source>
        <dbReference type="ARBA" id="ARBA00023242"/>
    </source>
</evidence>
<feature type="compositionally biased region" description="Low complexity" evidence="10">
    <location>
        <begin position="866"/>
        <end position="877"/>
    </location>
</feature>
<evidence type="ECO:0000256" key="5">
    <source>
        <dbReference type="ARBA" id="ARBA00023187"/>
    </source>
</evidence>
<evidence type="ECO:0000256" key="4">
    <source>
        <dbReference type="ARBA" id="ARBA00022884"/>
    </source>
</evidence>
<dbReference type="GO" id="GO:0005688">
    <property type="term" value="C:U6 snRNP"/>
    <property type="evidence" value="ECO:0007669"/>
    <property type="project" value="UniProtKB-ARBA"/>
</dbReference>
<reference evidence="12 13" key="1">
    <citation type="submission" date="2016-07" db="EMBL/GenBank/DDBJ databases">
        <title>Pervasive Adenine N6-methylation of Active Genes in Fungi.</title>
        <authorList>
            <consortium name="DOE Joint Genome Institute"/>
            <person name="Mondo S.J."/>
            <person name="Dannebaum R.O."/>
            <person name="Kuo R.C."/>
            <person name="Labutti K."/>
            <person name="Haridas S."/>
            <person name="Kuo A."/>
            <person name="Salamov A."/>
            <person name="Ahrendt S.R."/>
            <person name="Lipzen A."/>
            <person name="Sullivan W."/>
            <person name="Andreopoulos W.B."/>
            <person name="Clum A."/>
            <person name="Lindquist E."/>
            <person name="Daum C."/>
            <person name="Ramamoorthy G.K."/>
            <person name="Gryganskyi A."/>
            <person name="Culley D."/>
            <person name="Magnuson J.K."/>
            <person name="James T.Y."/>
            <person name="O'Malley M.A."/>
            <person name="Stajich J.E."/>
            <person name="Spatafora J.W."/>
            <person name="Visel A."/>
            <person name="Grigoriev I.V."/>
        </authorList>
    </citation>
    <scope>NUCLEOTIDE SEQUENCE [LARGE SCALE GENOMIC DNA]</scope>
    <source>
        <strain evidence="12 13">CBS 129021</strain>
    </source>
</reference>
<dbReference type="FunFam" id="3.30.70.330:FF:000588">
    <property type="entry name" value="Pre-mRNA splicing factor (Prp24), putative"/>
    <property type="match status" value="1"/>
</dbReference>
<dbReference type="InterPro" id="IPR031766">
    <property type="entry name" value="RRM_occluded"/>
</dbReference>
<dbReference type="InParanoid" id="A0A1Y2DCL3"/>
<feature type="compositionally biased region" description="Low complexity" evidence="10">
    <location>
        <begin position="524"/>
        <end position="535"/>
    </location>
</feature>
<dbReference type="Gene3D" id="1.25.40.10">
    <property type="entry name" value="Tetratricopeptide repeat domain"/>
    <property type="match status" value="2"/>
</dbReference>
<dbReference type="AlphaFoldDB" id="A0A1Y2DCL3"/>
<dbReference type="InterPro" id="IPR012677">
    <property type="entry name" value="Nucleotide-bd_a/b_plait_sf"/>
</dbReference>
<keyword evidence="6" id="KW-0539">Nucleus</keyword>
<dbReference type="InterPro" id="IPR000504">
    <property type="entry name" value="RRM_dom"/>
</dbReference>
<proteinExistence type="predicted"/>
<sequence>MENVVGEDNWLAYVEEQSRHAYDLESRVKVVELFKQAIVSEPGSLKIWLAYCEWFWSLFTDCQSNEAGWPEEEQQLGRELFTFDAALSLWSEGYESIKYRLNDSHEFWNRWVSIEQEQLARTRTPVGVRRISHLFRDRLQVPHATWDNTSQMFSSFLSTYNNAAYESEFKEVTALAKDSKDAYELREPFELKLNRAARSGDVEAHKAIMKEYLDWEMAQNRKTPKTATLATQLCVGLYSRALTGVFAFEDEIWTNYVVYLSTMHGIVKSGQAQHYLPDMLGILKRAVSHCPWSGTLWSRYILCAEETGWAFHDVEHIKHTATNAKALDKNGMTGVLEMYAAWCGYLKRTAMNPNAPEDAVDIADVGFSAALEDVQLWGERLYKSAYQGDPNYRIERILIQYLTEKKGEIDAARSMWNRMAEKPLLADSYDFWLNYYLWEMVIFSSRPKIRSPTPANGTMLGRVPTLATNVLARALKRKTLDWPERVMEVYHQHCNDNERPETLHRALDVIHKTKRTVAKRRQQEQANAAAAYAAQTHVQPEAATGTGTDDATTRDSPSSSKRKRGATPEESAHPVTKRPKNAEVNGADAATNEQNLKRDRENTSVLVTNLPGDVTSTAVRKYFKEYGHIQSATMHKEAGNAANGSDQATATALIEFSLPEEAQSALLRDGKYFGRSQIGVEPGTGLTLYVTNYPPAADEDYIRNLFKHCGGILSIRLPSLKYNTHRRFCYISFVDQAAAAKGSELDGKLLEGKYKLVSQYSNPSRKKTREGATAEGREIRIKNLDPKASEGDIRSLLQKYGMVQSVNVLKNIGGTNVGLAYAVFETKGQAESAVDLDKANMNGRILDVELTKETNFKPFATSKGDSPSAASSPAPSADVAMAEGDTSNKPSSREIQDRTMALLNVPDTVNDARIRAFAEKHGDIVKIVLRPDHQGAIVEYADAATVGRAMLALDGYEIVPGRKLRTGLVADLFKTKAEQKMDRIVPTGGSKNGGNPRFMPPPLTIRRPALGGGGKRGGRHGLGFVAAKKPDEAGVKEAPVNGTAEAVKPKSNAEFKAMFLSGQGDVKKDVNGGS</sequence>
<evidence type="ECO:0000313" key="12">
    <source>
        <dbReference type="EMBL" id="ORY56415.1"/>
    </source>
</evidence>
<evidence type="ECO:0000259" key="11">
    <source>
        <dbReference type="PROSITE" id="PS50102"/>
    </source>
</evidence>
<gene>
    <name evidence="12" type="ORF">BCR38DRAFT_118689</name>
</gene>
<dbReference type="PANTHER" id="PTHR23236:SF11">
    <property type="entry name" value="EUKARYOTIC TRANSLATION INITIATION FACTOR 4H"/>
    <property type="match status" value="1"/>
</dbReference>
<organism evidence="12 13">
    <name type="scientific">Pseudomassariella vexata</name>
    <dbReference type="NCBI Taxonomy" id="1141098"/>
    <lineage>
        <taxon>Eukaryota</taxon>
        <taxon>Fungi</taxon>
        <taxon>Dikarya</taxon>
        <taxon>Ascomycota</taxon>
        <taxon>Pezizomycotina</taxon>
        <taxon>Sordariomycetes</taxon>
        <taxon>Xylariomycetidae</taxon>
        <taxon>Amphisphaeriales</taxon>
        <taxon>Pseudomassariaceae</taxon>
        <taxon>Pseudomassariella</taxon>
    </lineage>
</organism>
<evidence type="ECO:0000256" key="10">
    <source>
        <dbReference type="SAM" id="MobiDB-lite"/>
    </source>
</evidence>
<dbReference type="GO" id="GO:0003723">
    <property type="term" value="F:RNA binding"/>
    <property type="evidence" value="ECO:0007669"/>
    <property type="project" value="UniProtKB-UniRule"/>
</dbReference>
<name>A0A1Y2DCL3_9PEZI</name>
<evidence type="ECO:0000256" key="3">
    <source>
        <dbReference type="ARBA" id="ARBA00022737"/>
    </source>
</evidence>
<dbReference type="InterPro" id="IPR003107">
    <property type="entry name" value="HAT"/>
</dbReference>
<feature type="region of interest" description="Disordered" evidence="10">
    <location>
        <begin position="858"/>
        <end position="893"/>
    </location>
</feature>
<dbReference type="Pfam" id="PF00076">
    <property type="entry name" value="RRM_1"/>
    <property type="match status" value="3"/>
</dbReference>
<dbReference type="PANTHER" id="PTHR23236">
    <property type="entry name" value="EUKARYOTIC TRANSLATION INITIATION FACTOR 4B/4H"/>
    <property type="match status" value="1"/>
</dbReference>
<protein>
    <recommendedName>
        <fullName evidence="8">U4/U6 snRNA-associated-splicing factor PRP24</fullName>
    </recommendedName>
</protein>
<dbReference type="EMBL" id="MCFJ01000023">
    <property type="protein sequence ID" value="ORY56415.1"/>
    <property type="molecule type" value="Genomic_DNA"/>
</dbReference>
<keyword evidence="2" id="KW-0507">mRNA processing</keyword>
<feature type="region of interest" description="Disordered" evidence="10">
    <location>
        <begin position="520"/>
        <end position="604"/>
    </location>
</feature>
<dbReference type="CDD" id="cd12299">
    <property type="entry name" value="RRM4_Prp24"/>
    <property type="match status" value="1"/>
</dbReference>
<dbReference type="SUPFAM" id="SSF48452">
    <property type="entry name" value="TPR-like"/>
    <property type="match status" value="1"/>
</dbReference>
<dbReference type="SMART" id="SM00386">
    <property type="entry name" value="HAT"/>
    <property type="match status" value="4"/>
</dbReference>
<dbReference type="SMART" id="SM00360">
    <property type="entry name" value="RRM"/>
    <property type="match status" value="4"/>
</dbReference>